<dbReference type="GO" id="GO:0004222">
    <property type="term" value="F:metalloendopeptidase activity"/>
    <property type="evidence" value="ECO:0007669"/>
    <property type="project" value="TreeGrafter"/>
</dbReference>
<reference evidence="3 4" key="2">
    <citation type="submission" date="2018-03" db="EMBL/GenBank/DDBJ databases">
        <authorList>
            <person name="Keele B.F."/>
        </authorList>
    </citation>
    <scope>NUCLEOTIDE SEQUENCE [LARGE SCALE GENOMIC DNA]</scope>
    <source>
        <strain evidence="3 4">D13</strain>
    </source>
</reference>
<feature type="domain" description="M23ase beta-sheet core" evidence="2">
    <location>
        <begin position="306"/>
        <end position="399"/>
    </location>
</feature>
<dbReference type="InterPro" id="IPR011055">
    <property type="entry name" value="Dup_hybrid_motif"/>
</dbReference>
<dbReference type="OrthoDB" id="9784703at2"/>
<evidence type="ECO:0000313" key="3">
    <source>
        <dbReference type="EMBL" id="AVP99688.1"/>
    </source>
</evidence>
<dbReference type="PANTHER" id="PTHR21666">
    <property type="entry name" value="PEPTIDASE-RELATED"/>
    <property type="match status" value="1"/>
</dbReference>
<keyword evidence="1" id="KW-0175">Coiled coil</keyword>
<keyword evidence="4" id="KW-1185">Reference proteome</keyword>
<name>A0A2P1PXW8_9GAMM</name>
<proteinExistence type="predicted"/>
<sequence length="406" mass="44792">MMLPGRPSLDLPGLFGSRRRPVRSKRVLTGVWLLLGAMAWPLSAGNAEQALTESKLKALRAEIAAASSELAKTQSSRDQQLTALRTLDEAQALIARASQARRTESESLNQLRQQIGTQKTALSKQVDQQRQRLTGLVRQAYASGRSESLRALLDRDGSDLRLRQLGYLRVLKRERQRRIQQLLADTRRLDSLQDASRAADKAYAIASRLDQLMQAELGSQRSRHDAEVASLMQRLNAQKQALGSLAKDEQALLQLLERLTDILADVRTDLAKQQAPVRQQRGRLPWPVSGKILQRFGVQLAPGRVSDGVLIEAKTGTPVQAVAHGRVAFADWLKGYGLVLILDHGDGVMSLYAQNESLSREVGDWVQTGDVLAQVGQSGGNAVPGLYFEVRVSSRPDNPLLWLARN</sequence>
<dbReference type="AlphaFoldDB" id="A0A2P1PXW8"/>
<reference evidence="3 4" key="1">
    <citation type="submission" date="2018-03" db="EMBL/GenBank/DDBJ databases">
        <title>Ahniella affigens gen. nov., sp. nov., a gammaproteobacterium isolated from sandy soil near a stream.</title>
        <authorList>
            <person name="Ko Y."/>
            <person name="Kim J.-H."/>
        </authorList>
    </citation>
    <scope>NUCLEOTIDE SEQUENCE [LARGE SCALE GENOMIC DNA]</scope>
    <source>
        <strain evidence="3 4">D13</strain>
    </source>
</reference>
<dbReference type="Proteomes" id="UP000241074">
    <property type="component" value="Chromosome"/>
</dbReference>
<dbReference type="PANTHER" id="PTHR21666:SF270">
    <property type="entry name" value="MUREIN HYDROLASE ACTIVATOR ENVC"/>
    <property type="match status" value="1"/>
</dbReference>
<organism evidence="3 4">
    <name type="scientific">Ahniella affigens</name>
    <dbReference type="NCBI Taxonomy" id="2021234"/>
    <lineage>
        <taxon>Bacteria</taxon>
        <taxon>Pseudomonadati</taxon>
        <taxon>Pseudomonadota</taxon>
        <taxon>Gammaproteobacteria</taxon>
        <taxon>Lysobacterales</taxon>
        <taxon>Rhodanobacteraceae</taxon>
        <taxon>Ahniella</taxon>
    </lineage>
</organism>
<evidence type="ECO:0000259" key="2">
    <source>
        <dbReference type="Pfam" id="PF01551"/>
    </source>
</evidence>
<dbReference type="InterPro" id="IPR016047">
    <property type="entry name" value="M23ase_b-sheet_dom"/>
</dbReference>
<dbReference type="Pfam" id="PF01551">
    <property type="entry name" value="Peptidase_M23"/>
    <property type="match status" value="1"/>
</dbReference>
<dbReference type="KEGG" id="xba:C7S18_22040"/>
<dbReference type="EMBL" id="CP027860">
    <property type="protein sequence ID" value="AVP99688.1"/>
    <property type="molecule type" value="Genomic_DNA"/>
</dbReference>
<dbReference type="Gene3D" id="2.70.70.10">
    <property type="entry name" value="Glucose Permease (Domain IIA)"/>
    <property type="match status" value="1"/>
</dbReference>
<dbReference type="SUPFAM" id="SSF51261">
    <property type="entry name" value="Duplicated hybrid motif"/>
    <property type="match status" value="1"/>
</dbReference>
<dbReference type="RefSeq" id="WP_146152067.1">
    <property type="nucleotide sequence ID" value="NZ_CP027860.1"/>
</dbReference>
<dbReference type="InterPro" id="IPR050570">
    <property type="entry name" value="Cell_wall_metabolism_enzyme"/>
</dbReference>
<dbReference type="CDD" id="cd12797">
    <property type="entry name" value="M23_peptidase"/>
    <property type="match status" value="1"/>
</dbReference>
<protein>
    <recommendedName>
        <fullName evidence="2">M23ase beta-sheet core domain-containing protein</fullName>
    </recommendedName>
</protein>
<feature type="coiled-coil region" evidence="1">
    <location>
        <begin position="49"/>
        <end position="114"/>
    </location>
</feature>
<evidence type="ECO:0000256" key="1">
    <source>
        <dbReference type="SAM" id="Coils"/>
    </source>
</evidence>
<dbReference type="FunFam" id="2.70.70.10:FF:000003">
    <property type="entry name" value="Murein hydrolase activator EnvC"/>
    <property type="match status" value="1"/>
</dbReference>
<accession>A0A2P1PXW8</accession>
<evidence type="ECO:0000313" key="4">
    <source>
        <dbReference type="Proteomes" id="UP000241074"/>
    </source>
</evidence>
<gene>
    <name evidence="3" type="ORF">C7S18_22040</name>
</gene>